<dbReference type="Gene3D" id="1.10.4030.10">
    <property type="entry name" value="Porin chaperone SurA, peptide-binding domain"/>
    <property type="match status" value="1"/>
</dbReference>
<dbReference type="SUPFAM" id="SSF109998">
    <property type="entry name" value="Triger factor/SurA peptide-binding domain-like"/>
    <property type="match status" value="1"/>
</dbReference>
<dbReference type="Pfam" id="PF09312">
    <property type="entry name" value="SurA_N"/>
    <property type="match status" value="1"/>
</dbReference>
<evidence type="ECO:0000256" key="4">
    <source>
        <dbReference type="ARBA" id="ARBA00023110"/>
    </source>
</evidence>
<dbReference type="InterPro" id="IPR027304">
    <property type="entry name" value="Trigger_fact/SurA_dom_sf"/>
</dbReference>
<comment type="catalytic activity">
    <reaction evidence="7">
        <text>[protein]-peptidylproline (omega=180) = [protein]-peptidylproline (omega=0)</text>
        <dbReference type="Rhea" id="RHEA:16237"/>
        <dbReference type="Rhea" id="RHEA-COMP:10747"/>
        <dbReference type="Rhea" id="RHEA-COMP:10748"/>
        <dbReference type="ChEBI" id="CHEBI:83833"/>
        <dbReference type="ChEBI" id="CHEBI:83834"/>
        <dbReference type="EC" id="5.2.1.8"/>
    </reaction>
</comment>
<name>A0A6M9Q7W6_9BURK</name>
<keyword evidence="2 7" id="KW-0677">Repeat</keyword>
<evidence type="ECO:0000256" key="2">
    <source>
        <dbReference type="ARBA" id="ARBA00022737"/>
    </source>
</evidence>
<reference evidence="9 10" key="1">
    <citation type="submission" date="2018-04" db="EMBL/GenBank/DDBJ databases">
        <title>Polynucleobacter sp. UH21B genome.</title>
        <authorList>
            <person name="Hahn M.W."/>
        </authorList>
    </citation>
    <scope>NUCLEOTIDE SEQUENCE [LARGE SCALE GENOMIC DNA]</scope>
    <source>
        <strain evidence="9 10">MWH-UH21B</strain>
    </source>
</reference>
<accession>A0A6M9Q7W6</accession>
<dbReference type="PANTHER" id="PTHR47637">
    <property type="entry name" value="CHAPERONE SURA"/>
    <property type="match status" value="1"/>
</dbReference>
<keyword evidence="5 7" id="KW-0143">Chaperone</keyword>
<sequence length="486" mass="53899" precursor="true">MLYRFSLKKIACLAIFIGSFALNGLVSAQDTTKALTASDSKIRNIDGVVAVVNTGYITRKDIDDRITLLKKQGVKLPEDGSLRKAILERLIIEKIQLQNAEQEGMALITNKELDKIIADIAEKNKISVAEFKNKIVASGSTFDRYKQLLRDDIVLSRYKERAIESRIKVSDAEIDNFIAERNRAISSGATSRSVPAAKGEPEEIDVAQIFISLDPASSSATKIEAKKKADQLLREARANADFMQLGATASKDNPNIKLQDLGYRTPDRLPQLFYEAVKNVGGGQVVNVVIKSPAGFHILKVLDRRAISANNASAKSTASTEQNFDAPQNIMVTQTMARHILLRSRAGLTDQDAERRLAGYRDQVKIKTADFGELAKKYSEDGSAPNGGNLGWMGPGDLVPEFELAMNRLQIGEVSNPVKTEFGWHLIQVLERREVQLTLEKQRQFARAAIRERKIEQAYQDWIRELRDTATVKILNGDDGASNVSR</sequence>
<comment type="subcellular location">
    <subcellularLocation>
        <location evidence="7">Periplasm</location>
    </subcellularLocation>
    <text evidence="7">Is capable of associating with the outer membrane.</text>
</comment>
<dbReference type="PROSITE" id="PS01096">
    <property type="entry name" value="PPIC_PPIASE_1"/>
    <property type="match status" value="1"/>
</dbReference>
<dbReference type="GO" id="GO:0003755">
    <property type="term" value="F:peptidyl-prolyl cis-trans isomerase activity"/>
    <property type="evidence" value="ECO:0007669"/>
    <property type="project" value="UniProtKB-UniRule"/>
</dbReference>
<dbReference type="Gene3D" id="3.10.50.40">
    <property type="match status" value="2"/>
</dbReference>
<keyword evidence="1 7" id="KW-0732">Signal</keyword>
<evidence type="ECO:0000313" key="10">
    <source>
        <dbReference type="Proteomes" id="UP000503312"/>
    </source>
</evidence>
<dbReference type="GO" id="GO:0043165">
    <property type="term" value="P:Gram-negative-bacterium-type cell outer membrane assembly"/>
    <property type="evidence" value="ECO:0007669"/>
    <property type="project" value="InterPro"/>
</dbReference>
<evidence type="ECO:0000313" key="9">
    <source>
        <dbReference type="EMBL" id="QKM65753.1"/>
    </source>
</evidence>
<protein>
    <recommendedName>
        <fullName evidence="7">Chaperone SurA</fullName>
    </recommendedName>
    <alternativeName>
        <fullName evidence="7">Peptidyl-prolyl cis-trans isomerase SurA</fullName>
        <shortName evidence="7">PPIase SurA</shortName>
        <ecNumber evidence="7">5.2.1.8</ecNumber>
    </alternativeName>
    <alternativeName>
        <fullName evidence="7">Rotamase SurA</fullName>
    </alternativeName>
</protein>
<dbReference type="HAMAP" id="MF_01183">
    <property type="entry name" value="Chaperone_SurA"/>
    <property type="match status" value="1"/>
</dbReference>
<keyword evidence="10" id="KW-1185">Reference proteome</keyword>
<proteinExistence type="inferred from homology"/>
<dbReference type="Pfam" id="PF13616">
    <property type="entry name" value="Rotamase_3"/>
    <property type="match status" value="1"/>
</dbReference>
<comment type="domain">
    <text evidence="7">The PPIase activity resides only in the second parvulin domain. The N-terminal region and the C-terminal tail are necessary and sufficient for the chaperone activity of SurA. The PPIase activity is dispensable for SurA to function as a chaperone. The N-terminal region and the C-terminal tail are also required for porin recognition.</text>
</comment>
<dbReference type="InterPro" id="IPR046357">
    <property type="entry name" value="PPIase_dom_sf"/>
</dbReference>
<keyword evidence="3 7" id="KW-0574">Periplasm</keyword>
<dbReference type="GO" id="GO:0042277">
    <property type="term" value="F:peptide binding"/>
    <property type="evidence" value="ECO:0007669"/>
    <property type="project" value="InterPro"/>
</dbReference>
<dbReference type="GO" id="GO:0051082">
    <property type="term" value="F:unfolded protein binding"/>
    <property type="evidence" value="ECO:0007669"/>
    <property type="project" value="UniProtKB-UniRule"/>
</dbReference>
<dbReference type="InterPro" id="IPR023034">
    <property type="entry name" value="PPIase_SurA"/>
</dbReference>
<evidence type="ECO:0000256" key="3">
    <source>
        <dbReference type="ARBA" id="ARBA00022764"/>
    </source>
</evidence>
<dbReference type="PANTHER" id="PTHR47637:SF1">
    <property type="entry name" value="CHAPERONE SURA"/>
    <property type="match status" value="1"/>
</dbReference>
<dbReference type="InterPro" id="IPR023058">
    <property type="entry name" value="PPIase_PpiC_CS"/>
</dbReference>
<feature type="chain" id="PRO_5027184443" description="Chaperone SurA" evidence="7">
    <location>
        <begin position="29"/>
        <end position="486"/>
    </location>
</feature>
<dbReference type="InterPro" id="IPR015391">
    <property type="entry name" value="SurA_N"/>
</dbReference>
<evidence type="ECO:0000256" key="5">
    <source>
        <dbReference type="ARBA" id="ARBA00023186"/>
    </source>
</evidence>
<dbReference type="EC" id="5.2.1.8" evidence="7"/>
<dbReference type="Proteomes" id="UP000503312">
    <property type="component" value="Chromosome"/>
</dbReference>
<evidence type="ECO:0000259" key="8">
    <source>
        <dbReference type="PROSITE" id="PS50198"/>
    </source>
</evidence>
<dbReference type="GO" id="GO:0050821">
    <property type="term" value="P:protein stabilization"/>
    <property type="evidence" value="ECO:0007669"/>
    <property type="project" value="InterPro"/>
</dbReference>
<comment type="function">
    <text evidence="7">Chaperone involved in the correct folding and assembly of outer membrane proteins. Recognizes specific patterns of aromatic residues and the orientation of their side chains, which are found more frequently in integral outer membrane proteins. May act in both early periplasmic and late outer membrane-associated steps of protein maturation.</text>
</comment>
<evidence type="ECO:0000256" key="7">
    <source>
        <dbReference type="HAMAP-Rule" id="MF_01183"/>
    </source>
</evidence>
<keyword evidence="4 7" id="KW-0697">Rotamase</keyword>
<dbReference type="Pfam" id="PF00639">
    <property type="entry name" value="Rotamase"/>
    <property type="match status" value="1"/>
</dbReference>
<feature type="domain" description="PpiC" evidence="8">
    <location>
        <begin position="201"/>
        <end position="303"/>
    </location>
</feature>
<gene>
    <name evidence="7" type="primary">surA</name>
    <name evidence="9" type="ORF">DCO17_09295</name>
</gene>
<dbReference type="KEGG" id="ptrp:DCO17_09295"/>
<dbReference type="SUPFAM" id="SSF54534">
    <property type="entry name" value="FKBP-like"/>
    <property type="match status" value="2"/>
</dbReference>
<feature type="signal peptide" evidence="7">
    <location>
        <begin position="1"/>
        <end position="28"/>
    </location>
</feature>
<dbReference type="PROSITE" id="PS50198">
    <property type="entry name" value="PPIC_PPIASE_2"/>
    <property type="match status" value="2"/>
</dbReference>
<dbReference type="GO" id="GO:0030288">
    <property type="term" value="C:outer membrane-bounded periplasmic space"/>
    <property type="evidence" value="ECO:0007669"/>
    <property type="project" value="InterPro"/>
</dbReference>
<organism evidence="9 10">
    <name type="scientific">Polynucleobacter tropicus</name>
    <dbReference type="NCBI Taxonomy" id="1743174"/>
    <lineage>
        <taxon>Bacteria</taxon>
        <taxon>Pseudomonadati</taxon>
        <taxon>Pseudomonadota</taxon>
        <taxon>Betaproteobacteria</taxon>
        <taxon>Burkholderiales</taxon>
        <taxon>Burkholderiaceae</taxon>
        <taxon>Polynucleobacter</taxon>
    </lineage>
</organism>
<feature type="domain" description="PpiC" evidence="8">
    <location>
        <begin position="332"/>
        <end position="431"/>
    </location>
</feature>
<evidence type="ECO:0000256" key="6">
    <source>
        <dbReference type="ARBA" id="ARBA00023235"/>
    </source>
</evidence>
<dbReference type="GO" id="GO:0006457">
    <property type="term" value="P:protein folding"/>
    <property type="evidence" value="ECO:0007669"/>
    <property type="project" value="UniProtKB-UniRule"/>
</dbReference>
<evidence type="ECO:0000256" key="1">
    <source>
        <dbReference type="ARBA" id="ARBA00022729"/>
    </source>
</evidence>
<dbReference type="InterPro" id="IPR000297">
    <property type="entry name" value="PPIase_PpiC"/>
</dbReference>
<keyword evidence="6 7" id="KW-0413">Isomerase</keyword>
<dbReference type="AlphaFoldDB" id="A0A6M9Q7W6"/>
<dbReference type="InterPro" id="IPR050280">
    <property type="entry name" value="OMP_Chaperone_SurA"/>
</dbReference>
<dbReference type="EMBL" id="CP028942">
    <property type="protein sequence ID" value="QKM65753.1"/>
    <property type="molecule type" value="Genomic_DNA"/>
</dbReference>